<dbReference type="GO" id="GO:0030313">
    <property type="term" value="C:cell envelope"/>
    <property type="evidence" value="ECO:0007669"/>
    <property type="project" value="UniProtKB-SubCell"/>
</dbReference>
<feature type="signal peptide" evidence="5">
    <location>
        <begin position="1"/>
        <end position="25"/>
    </location>
</feature>
<keyword evidence="3" id="KW-0813">Transport</keyword>
<evidence type="ECO:0000256" key="3">
    <source>
        <dbReference type="ARBA" id="ARBA00022448"/>
    </source>
</evidence>
<protein>
    <submittedName>
        <fullName evidence="6">ABC transporter substrate-binding protein</fullName>
    </submittedName>
</protein>
<keyword evidence="4 5" id="KW-0732">Signal</keyword>
<evidence type="ECO:0000313" key="7">
    <source>
        <dbReference type="Proteomes" id="UP000295244"/>
    </source>
</evidence>
<dbReference type="InterPro" id="IPR050490">
    <property type="entry name" value="Bact_solute-bd_prot1"/>
</dbReference>
<dbReference type="AlphaFoldDB" id="A0A4R1BS42"/>
<dbReference type="PROSITE" id="PS51318">
    <property type="entry name" value="TAT"/>
    <property type="match status" value="1"/>
</dbReference>
<sequence>MSRREFFRRSAGAALLAGLGTWGLAGCGGGAAGAPDGPVEIEYWHINTEDFGGPTVRELVERFQEQNPNITVRERFQPNAYTGLLENLQTDLAAGSPPDIAQIGYLYLDYVTNNFPFASVDELVESYEDGGYLDDFPENILELGRVGGELVGMPYALSNIVTYYNASMLEEAGLDPDEPPQTWEEWREAARSIRESTGKPGIYLQILDDNWSTQALIESNGGRLTECRDGEVVAAFDGPEATEAMQFWADLVEGELALNVLWDQGDQAFLSGEVATFITTIAKRQSLEEQASFDLRATTFPAFEGKQPRLPAGGNCLFVFSQDEVKRRAAWEFIKFLESPEGLTIWTKGTGYLPPREGVADDPRYLRDFMQENPIQAVAVSQVPLVVPWQSFPGPNGLQAANALFSATQEILGGQSSAEAALARAAGQVNGLIAGEPCS</sequence>
<evidence type="ECO:0000256" key="1">
    <source>
        <dbReference type="ARBA" id="ARBA00004196"/>
    </source>
</evidence>
<dbReference type="OrthoDB" id="2509690at2"/>
<organism evidence="6 7">
    <name type="scientific">Rubrobacter taiwanensis</name>
    <dbReference type="NCBI Taxonomy" id="185139"/>
    <lineage>
        <taxon>Bacteria</taxon>
        <taxon>Bacillati</taxon>
        <taxon>Actinomycetota</taxon>
        <taxon>Rubrobacteria</taxon>
        <taxon>Rubrobacterales</taxon>
        <taxon>Rubrobacteraceae</taxon>
        <taxon>Rubrobacter</taxon>
    </lineage>
</organism>
<evidence type="ECO:0000256" key="5">
    <source>
        <dbReference type="SAM" id="SignalP"/>
    </source>
</evidence>
<comment type="subcellular location">
    <subcellularLocation>
        <location evidence="1">Cell envelope</location>
    </subcellularLocation>
</comment>
<proteinExistence type="inferred from homology"/>
<dbReference type="InterPro" id="IPR006059">
    <property type="entry name" value="SBP"/>
</dbReference>
<dbReference type="EMBL" id="SKBU01000006">
    <property type="protein sequence ID" value="TCJ20116.1"/>
    <property type="molecule type" value="Genomic_DNA"/>
</dbReference>
<keyword evidence="7" id="KW-1185">Reference proteome</keyword>
<dbReference type="Pfam" id="PF13416">
    <property type="entry name" value="SBP_bac_8"/>
    <property type="match status" value="1"/>
</dbReference>
<dbReference type="InterPro" id="IPR006311">
    <property type="entry name" value="TAT_signal"/>
</dbReference>
<dbReference type="PROSITE" id="PS51257">
    <property type="entry name" value="PROKAR_LIPOPROTEIN"/>
    <property type="match status" value="1"/>
</dbReference>
<dbReference type="CDD" id="cd14748">
    <property type="entry name" value="PBP2_UgpB"/>
    <property type="match status" value="1"/>
</dbReference>
<evidence type="ECO:0000256" key="2">
    <source>
        <dbReference type="ARBA" id="ARBA00008520"/>
    </source>
</evidence>
<dbReference type="SUPFAM" id="SSF53850">
    <property type="entry name" value="Periplasmic binding protein-like II"/>
    <property type="match status" value="1"/>
</dbReference>
<comment type="caution">
    <text evidence="6">The sequence shown here is derived from an EMBL/GenBank/DDBJ whole genome shotgun (WGS) entry which is preliminary data.</text>
</comment>
<evidence type="ECO:0000256" key="4">
    <source>
        <dbReference type="ARBA" id="ARBA00022729"/>
    </source>
</evidence>
<reference evidence="6 7" key="1">
    <citation type="submission" date="2019-03" db="EMBL/GenBank/DDBJ databases">
        <title>Whole genome sequence of a novel Rubrobacter taiwanensis strain, isolated from Yellowstone National Park.</title>
        <authorList>
            <person name="Freed S."/>
            <person name="Ramaley R.F."/>
            <person name="Kyndt J.A."/>
        </authorList>
    </citation>
    <scope>NUCLEOTIDE SEQUENCE [LARGE SCALE GENOMIC DNA]</scope>
    <source>
        <strain evidence="6 7">Yellowstone</strain>
    </source>
</reference>
<accession>A0A4R1BS42</accession>
<dbReference type="Proteomes" id="UP000295244">
    <property type="component" value="Unassembled WGS sequence"/>
</dbReference>
<dbReference type="PANTHER" id="PTHR43649:SF31">
    <property type="entry name" value="SN-GLYCEROL-3-PHOSPHATE-BINDING PERIPLASMIC PROTEIN UGPB"/>
    <property type="match status" value="1"/>
</dbReference>
<comment type="similarity">
    <text evidence="2">Belongs to the bacterial solute-binding protein 1 family.</text>
</comment>
<name>A0A4R1BS42_9ACTN</name>
<feature type="chain" id="PRO_5038839952" evidence="5">
    <location>
        <begin position="26"/>
        <end position="439"/>
    </location>
</feature>
<dbReference type="Gene3D" id="3.40.190.10">
    <property type="entry name" value="Periplasmic binding protein-like II"/>
    <property type="match status" value="1"/>
</dbReference>
<dbReference type="PANTHER" id="PTHR43649">
    <property type="entry name" value="ARABINOSE-BINDING PROTEIN-RELATED"/>
    <property type="match status" value="1"/>
</dbReference>
<evidence type="ECO:0000313" key="6">
    <source>
        <dbReference type="EMBL" id="TCJ20116.1"/>
    </source>
</evidence>
<gene>
    <name evidence="6" type="ORF">E0L93_02980</name>
</gene>